<feature type="compositionally biased region" description="Polar residues" evidence="1">
    <location>
        <begin position="13"/>
        <end position="23"/>
    </location>
</feature>
<gene>
    <name evidence="2" type="ORF">AVEN_7245_1</name>
</gene>
<organism evidence="2 3">
    <name type="scientific">Araneus ventricosus</name>
    <name type="common">Orbweaver spider</name>
    <name type="synonym">Epeira ventricosa</name>
    <dbReference type="NCBI Taxonomy" id="182803"/>
    <lineage>
        <taxon>Eukaryota</taxon>
        <taxon>Metazoa</taxon>
        <taxon>Ecdysozoa</taxon>
        <taxon>Arthropoda</taxon>
        <taxon>Chelicerata</taxon>
        <taxon>Arachnida</taxon>
        <taxon>Araneae</taxon>
        <taxon>Araneomorphae</taxon>
        <taxon>Entelegynae</taxon>
        <taxon>Araneoidea</taxon>
        <taxon>Araneidae</taxon>
        <taxon>Araneus</taxon>
    </lineage>
</organism>
<feature type="non-terminal residue" evidence="2">
    <location>
        <position position="47"/>
    </location>
</feature>
<dbReference type="EMBL" id="BGPR01103471">
    <property type="protein sequence ID" value="GBM66499.1"/>
    <property type="molecule type" value="Genomic_DNA"/>
</dbReference>
<dbReference type="Proteomes" id="UP000499080">
    <property type="component" value="Unassembled WGS sequence"/>
</dbReference>
<name>A0A4Y2HMY7_ARAVE</name>
<sequence length="47" mass="4749">MENSIAAGKTGFPTKSNSGSSCAESLAGPFARVVGTSNDLTRSEPCD</sequence>
<reference evidence="2 3" key="1">
    <citation type="journal article" date="2019" name="Sci. Rep.">
        <title>Orb-weaving spider Araneus ventricosus genome elucidates the spidroin gene catalogue.</title>
        <authorList>
            <person name="Kono N."/>
            <person name="Nakamura H."/>
            <person name="Ohtoshi R."/>
            <person name="Moran D.A.P."/>
            <person name="Shinohara A."/>
            <person name="Yoshida Y."/>
            <person name="Fujiwara M."/>
            <person name="Mori M."/>
            <person name="Tomita M."/>
            <person name="Arakawa K."/>
        </authorList>
    </citation>
    <scope>NUCLEOTIDE SEQUENCE [LARGE SCALE GENOMIC DNA]</scope>
</reference>
<accession>A0A4Y2HMY7</accession>
<evidence type="ECO:0000313" key="3">
    <source>
        <dbReference type="Proteomes" id="UP000499080"/>
    </source>
</evidence>
<feature type="region of interest" description="Disordered" evidence="1">
    <location>
        <begin position="1"/>
        <end position="24"/>
    </location>
</feature>
<evidence type="ECO:0000256" key="1">
    <source>
        <dbReference type="SAM" id="MobiDB-lite"/>
    </source>
</evidence>
<protein>
    <submittedName>
        <fullName evidence="2">Uncharacterized protein</fullName>
    </submittedName>
</protein>
<proteinExistence type="predicted"/>
<comment type="caution">
    <text evidence="2">The sequence shown here is derived from an EMBL/GenBank/DDBJ whole genome shotgun (WGS) entry which is preliminary data.</text>
</comment>
<dbReference type="AlphaFoldDB" id="A0A4Y2HMY7"/>
<keyword evidence="3" id="KW-1185">Reference proteome</keyword>
<evidence type="ECO:0000313" key="2">
    <source>
        <dbReference type="EMBL" id="GBM66499.1"/>
    </source>
</evidence>